<dbReference type="EMBL" id="DVAB01000028">
    <property type="protein sequence ID" value="HIK00564.1"/>
    <property type="molecule type" value="Genomic_DNA"/>
</dbReference>
<reference evidence="1 2" key="1">
    <citation type="journal article" name="Nat. Commun.">
        <title>Undinarchaeota illuminate DPANN phylogeny and the impact of gene transfer on archaeal evolution.</title>
        <authorList>
            <person name="Dombrowski N."/>
            <person name="Williams T.A."/>
            <person name="Sun J."/>
            <person name="Woodcroft B.J."/>
            <person name="Lee J.H."/>
            <person name="Minh B.Q."/>
            <person name="Rinke C."/>
            <person name="Spang A."/>
        </authorList>
    </citation>
    <scope>NUCLEOTIDE SEQUENCE [LARGE SCALE GENOMIC DNA]</scope>
    <source>
        <strain evidence="1">MAG_bin1129</strain>
    </source>
</reference>
<keyword evidence="2" id="KW-1185">Reference proteome</keyword>
<comment type="caution">
    <text evidence="1">The sequence shown here is derived from an EMBL/GenBank/DDBJ whole genome shotgun (WGS) entry which is preliminary data.</text>
</comment>
<evidence type="ECO:0000313" key="2">
    <source>
        <dbReference type="Proteomes" id="UP000646946"/>
    </source>
</evidence>
<accession>A0A832XGT6</accession>
<dbReference type="AlphaFoldDB" id="A0A832XGT6"/>
<dbReference type="Proteomes" id="UP000646946">
    <property type="component" value="Unassembled WGS sequence"/>
</dbReference>
<gene>
    <name evidence="1" type="ORF">H1016_03425</name>
</gene>
<protein>
    <submittedName>
        <fullName evidence="1">Uncharacterized protein</fullName>
    </submittedName>
</protein>
<evidence type="ECO:0000313" key="1">
    <source>
        <dbReference type="EMBL" id="HIK00564.1"/>
    </source>
</evidence>
<name>A0A832XGT6_9ARCH</name>
<organism evidence="1 2">
    <name type="scientific">Candidatus Naiadarchaeum limnaeum</name>
    <dbReference type="NCBI Taxonomy" id="2756139"/>
    <lineage>
        <taxon>Archaea</taxon>
        <taxon>Candidatus Undinarchaeota</taxon>
        <taxon>Candidatus Undinarchaeia</taxon>
        <taxon>Candidatus Naiadarchaeales</taxon>
        <taxon>Candidatus Naiadarchaeaceae</taxon>
        <taxon>Candidatus Naiadarchaeum</taxon>
    </lineage>
</organism>
<proteinExistence type="predicted"/>
<sequence>MKVKRSNIRKLVNELDKNGTQLMLGVLRAMDSENIYYTSILAKNLRHTWANTYKAVNRLIGLGLVKTSEYLGAYRARYDNVRGLVLTTKGYVVKTRILKKKEQK</sequence>